<organism evidence="1 2">
    <name type="scientific">Candidatus Uhrbacteria bacterium RIFCSPHIGHO2_02_FULL_53_13</name>
    <dbReference type="NCBI Taxonomy" id="1802389"/>
    <lineage>
        <taxon>Bacteria</taxon>
        <taxon>Candidatus Uhriibacteriota</taxon>
    </lineage>
</organism>
<protein>
    <recommendedName>
        <fullName evidence="3">HNH endonuclease 5 domain-containing protein</fullName>
    </recommendedName>
</protein>
<evidence type="ECO:0008006" key="3">
    <source>
        <dbReference type="Google" id="ProtNLM"/>
    </source>
</evidence>
<evidence type="ECO:0000313" key="1">
    <source>
        <dbReference type="EMBL" id="OGL71627.1"/>
    </source>
</evidence>
<evidence type="ECO:0000313" key="2">
    <source>
        <dbReference type="Proteomes" id="UP000177097"/>
    </source>
</evidence>
<dbReference type="Proteomes" id="UP000177097">
    <property type="component" value="Unassembled WGS sequence"/>
</dbReference>
<accession>A0A1F7U1R4</accession>
<dbReference type="AlphaFoldDB" id="A0A1F7U1R4"/>
<reference evidence="1 2" key="1">
    <citation type="journal article" date="2016" name="Nat. Commun.">
        <title>Thousands of microbial genomes shed light on interconnected biogeochemical processes in an aquifer system.</title>
        <authorList>
            <person name="Anantharaman K."/>
            <person name="Brown C.T."/>
            <person name="Hug L.A."/>
            <person name="Sharon I."/>
            <person name="Castelle C.J."/>
            <person name="Probst A.J."/>
            <person name="Thomas B.C."/>
            <person name="Singh A."/>
            <person name="Wilkins M.J."/>
            <person name="Karaoz U."/>
            <person name="Brodie E.L."/>
            <person name="Williams K.H."/>
            <person name="Hubbard S.S."/>
            <person name="Banfield J.F."/>
        </authorList>
    </citation>
    <scope>NUCLEOTIDE SEQUENCE [LARGE SCALE GENOMIC DNA]</scope>
</reference>
<dbReference type="EMBL" id="MGDX01000009">
    <property type="protein sequence ID" value="OGL71627.1"/>
    <property type="molecule type" value="Genomic_DNA"/>
</dbReference>
<name>A0A1F7U1R4_9BACT</name>
<sequence length="263" mass="29899">MARCAYCLQDDTKTTFNNREHVVPQSLGVFTPKTLLIESDLVCDQCNTRFSGLETLFIEDTWEGMISKDVIQDRPRGLEQRGKLFSHTTDFPSNQGVFDKYHHYLEMNEGKLISKFVPQISLVDKVSGKKIVHPFSEIAKASGSKKKKLRARYKDRKFEVGIYALHDEQIDEAIKILQDLQIDYNEIKREQAKEIPASVNAEIQGTINPPITRVIVKVAFNYLIHAANEQGSTSELFGDEFSLLRAFIMGEDKFVTDGLSPVH</sequence>
<gene>
    <name evidence="1" type="ORF">A3C17_02360</name>
</gene>
<comment type="caution">
    <text evidence="1">The sequence shown here is derived from an EMBL/GenBank/DDBJ whole genome shotgun (WGS) entry which is preliminary data.</text>
</comment>
<proteinExistence type="predicted"/>
<dbReference type="STRING" id="1802389.A3C17_02360"/>